<accession>A0ABV4JWU2</accession>
<dbReference type="Proteomes" id="UP001568358">
    <property type="component" value="Unassembled WGS sequence"/>
</dbReference>
<dbReference type="RefSeq" id="WP_371150714.1">
    <property type="nucleotide sequence ID" value="NZ_JBFSOO010000008.1"/>
</dbReference>
<keyword evidence="2" id="KW-1185">Reference proteome</keyword>
<sequence>MCNYFVEAVEHDDSTVWRVCQRPKWESKPVVVAAKSLKSSAEELALELNGLNGGFFTHQPHEKAFSVGCVQLTPYGGWIPIWKGLTRGEAETLVIGLNNGEVFNHFSCELKYLGKFAKRAEELKPRIKVFPTHAEAAILPCSDCNIDLEAGTLVPFAECGTCTKDAPETTNKTVEDHEVETCCAEHNTFADGFFMPRVFPEPRCNYCGKLLGEGEGTHYERGLLCDACPDKTVTAYIAKCDGSYNLITPSFEEVCTMIVRVHGDDPVCSVTITSDTFSVGEIYTLPEYKGFDHGNKTYPL</sequence>
<name>A0ABV4JWU2_9BACT</name>
<evidence type="ECO:0000313" key="1">
    <source>
        <dbReference type="EMBL" id="MEZ6854171.1"/>
    </source>
</evidence>
<protein>
    <submittedName>
        <fullName evidence="1">Uncharacterized protein</fullName>
    </submittedName>
</protein>
<evidence type="ECO:0000313" key="2">
    <source>
        <dbReference type="Proteomes" id="UP001568358"/>
    </source>
</evidence>
<comment type="caution">
    <text evidence="1">The sequence shown here is derived from an EMBL/GenBank/DDBJ whole genome shotgun (WGS) entry which is preliminary data.</text>
</comment>
<dbReference type="EMBL" id="JBFSOO010000008">
    <property type="protein sequence ID" value="MEZ6854171.1"/>
    <property type="molecule type" value="Genomic_DNA"/>
</dbReference>
<proteinExistence type="predicted"/>
<reference evidence="1 2" key="1">
    <citation type="submission" date="2024-07" db="EMBL/GenBank/DDBJ databases">
        <title>Active virus-host system and metabolic interactions in a Lokiarchaeon culture.</title>
        <authorList>
            <person name="Ponce Toledo R.I."/>
            <person name="Rodrigues Oliveira T."/>
            <person name="Schleper C."/>
        </authorList>
    </citation>
    <scope>NUCLEOTIDE SEQUENCE [LARGE SCALE GENOMIC DNA]</scope>
    <source>
        <strain evidence="1 2">B35</strain>
    </source>
</reference>
<organism evidence="1 2">
    <name type="scientific">Halodesulfovibrio aestuarii</name>
    <dbReference type="NCBI Taxonomy" id="126333"/>
    <lineage>
        <taxon>Bacteria</taxon>
        <taxon>Pseudomonadati</taxon>
        <taxon>Thermodesulfobacteriota</taxon>
        <taxon>Desulfovibrionia</taxon>
        <taxon>Desulfovibrionales</taxon>
        <taxon>Desulfovibrionaceae</taxon>
        <taxon>Halodesulfovibrio</taxon>
    </lineage>
</organism>
<gene>
    <name evidence="1" type="ORF">AB2Z07_11640</name>
</gene>